<organism evidence="3 4">
    <name type="scientific">Neptunomonas concharum</name>
    <dbReference type="NCBI Taxonomy" id="1031538"/>
    <lineage>
        <taxon>Bacteria</taxon>
        <taxon>Pseudomonadati</taxon>
        <taxon>Pseudomonadota</taxon>
        <taxon>Gammaproteobacteria</taxon>
        <taxon>Oceanospirillales</taxon>
        <taxon>Oceanospirillaceae</taxon>
        <taxon>Neptunomonas</taxon>
    </lineage>
</organism>
<keyword evidence="1" id="KW-0812">Transmembrane</keyword>
<dbReference type="AlphaFoldDB" id="A0A5P1RFE2"/>
<dbReference type="Pfam" id="PF09835">
    <property type="entry name" value="DUF2062"/>
    <property type="match status" value="1"/>
</dbReference>
<proteinExistence type="predicted"/>
<reference evidence="3 4" key="1">
    <citation type="journal article" date="2019" name="Biochem. Eng. J.">
        <title>Metabolic engineering of the marine bacteria Neptunomonas concharum for the production of acetoin and meso-2,3-butanediol from acetate.</title>
        <authorList>
            <person name="Li W."/>
            <person name="Pu N."/>
            <person name="Liu C.-X."/>
            <person name="Yuan Q.-P."/>
            <person name="Li Z.-J."/>
        </authorList>
    </citation>
    <scope>NUCLEOTIDE SEQUENCE [LARGE SCALE GENOMIC DNA]</scope>
    <source>
        <strain evidence="3 4">JCM17730</strain>
    </source>
</reference>
<dbReference type="EMBL" id="CP043869">
    <property type="protein sequence ID" value="QEQ98364.1"/>
    <property type="molecule type" value="Genomic_DNA"/>
</dbReference>
<dbReference type="PANTHER" id="PTHR40547:SF1">
    <property type="entry name" value="SLL0298 PROTEIN"/>
    <property type="match status" value="1"/>
</dbReference>
<name>A0A5P1RFE2_9GAMM</name>
<sequence length="174" mass="19988">MPRKLIKKYMPDESSVRNHKHLSWLGSHLHDPGLWHLTRKSVSKAFLVGIFCAFLPLPLQMLIAAILALLVRSNIPISVGLVWITNPLTIPPIFYFTYVVGTYLLNTPQLAVEMHFTYESLSRDISAIWWPLLVGSLFCGVIFSVIGYFAANLFWIWHVRRSWSGRRKKQSPPN</sequence>
<accession>A0A5P1RFE2</accession>
<protein>
    <submittedName>
        <fullName evidence="3">DUF2062 domain-containing protein</fullName>
    </submittedName>
</protein>
<dbReference type="OrthoDB" id="9786029at2"/>
<evidence type="ECO:0000313" key="3">
    <source>
        <dbReference type="EMBL" id="QEQ98364.1"/>
    </source>
</evidence>
<dbReference type="InterPro" id="IPR018639">
    <property type="entry name" value="DUF2062"/>
</dbReference>
<evidence type="ECO:0000259" key="2">
    <source>
        <dbReference type="Pfam" id="PF09835"/>
    </source>
</evidence>
<keyword evidence="4" id="KW-1185">Reference proteome</keyword>
<keyword evidence="1" id="KW-0472">Membrane</keyword>
<gene>
    <name evidence="3" type="ORF">F0U83_06625</name>
</gene>
<evidence type="ECO:0000313" key="4">
    <source>
        <dbReference type="Proteomes" id="UP000324760"/>
    </source>
</evidence>
<dbReference type="PANTHER" id="PTHR40547">
    <property type="entry name" value="SLL0298 PROTEIN"/>
    <property type="match status" value="1"/>
</dbReference>
<feature type="transmembrane region" description="Helical" evidence="1">
    <location>
        <begin position="128"/>
        <end position="157"/>
    </location>
</feature>
<dbReference type="KEGG" id="ncu:F0U83_06625"/>
<keyword evidence="1" id="KW-1133">Transmembrane helix</keyword>
<feature type="transmembrane region" description="Helical" evidence="1">
    <location>
        <begin position="45"/>
        <end position="71"/>
    </location>
</feature>
<dbReference type="Proteomes" id="UP000324760">
    <property type="component" value="Chromosome"/>
</dbReference>
<feature type="domain" description="DUF2062" evidence="2">
    <location>
        <begin position="23"/>
        <end position="163"/>
    </location>
</feature>
<evidence type="ECO:0000256" key="1">
    <source>
        <dbReference type="SAM" id="Phobius"/>
    </source>
</evidence>